<evidence type="ECO:0000313" key="11">
    <source>
        <dbReference type="EMBL" id="CAD7702728.1"/>
    </source>
</evidence>
<evidence type="ECO:0000256" key="9">
    <source>
        <dbReference type="PROSITE-ProRule" id="PRU10141"/>
    </source>
</evidence>
<evidence type="ECO:0000256" key="5">
    <source>
        <dbReference type="ARBA" id="ARBA00022777"/>
    </source>
</evidence>
<proteinExistence type="predicted"/>
<keyword evidence="2" id="KW-0723">Serine/threonine-protein kinase</keyword>
<feature type="domain" description="Protein kinase" evidence="10">
    <location>
        <begin position="9"/>
        <end position="284"/>
    </location>
</feature>
<dbReference type="EMBL" id="CAJHUC010001928">
    <property type="protein sequence ID" value="CAD7702728.1"/>
    <property type="molecule type" value="Genomic_DNA"/>
</dbReference>
<dbReference type="Pfam" id="PF00069">
    <property type="entry name" value="Pkinase"/>
    <property type="match status" value="1"/>
</dbReference>
<protein>
    <recommendedName>
        <fullName evidence="1">non-specific serine/threonine protein kinase</fullName>
        <ecNumber evidence="1">2.7.11.1</ecNumber>
    </recommendedName>
</protein>
<evidence type="ECO:0000256" key="1">
    <source>
        <dbReference type="ARBA" id="ARBA00012513"/>
    </source>
</evidence>
<dbReference type="Gene3D" id="1.10.510.10">
    <property type="entry name" value="Transferase(Phosphotransferase) domain 1"/>
    <property type="match status" value="1"/>
</dbReference>
<keyword evidence="3" id="KW-0808">Transferase</keyword>
<evidence type="ECO:0000256" key="3">
    <source>
        <dbReference type="ARBA" id="ARBA00022679"/>
    </source>
</evidence>
<keyword evidence="6 9" id="KW-0067">ATP-binding</keyword>
<dbReference type="PROSITE" id="PS00107">
    <property type="entry name" value="PROTEIN_KINASE_ATP"/>
    <property type="match status" value="1"/>
</dbReference>
<dbReference type="InterPro" id="IPR017441">
    <property type="entry name" value="Protein_kinase_ATP_BS"/>
</dbReference>
<keyword evidence="12" id="KW-1185">Reference proteome</keyword>
<dbReference type="OrthoDB" id="2187328at2759"/>
<dbReference type="SUPFAM" id="SSF56112">
    <property type="entry name" value="Protein kinase-like (PK-like)"/>
    <property type="match status" value="1"/>
</dbReference>
<dbReference type="EC" id="2.7.11.1" evidence="1"/>
<dbReference type="PROSITE" id="PS50011">
    <property type="entry name" value="PROTEIN_KINASE_DOM"/>
    <property type="match status" value="1"/>
</dbReference>
<comment type="catalytic activity">
    <reaction evidence="7">
        <text>L-threonyl-[protein] + ATP = O-phospho-L-threonyl-[protein] + ADP + H(+)</text>
        <dbReference type="Rhea" id="RHEA:46608"/>
        <dbReference type="Rhea" id="RHEA-COMP:11060"/>
        <dbReference type="Rhea" id="RHEA-COMP:11605"/>
        <dbReference type="ChEBI" id="CHEBI:15378"/>
        <dbReference type="ChEBI" id="CHEBI:30013"/>
        <dbReference type="ChEBI" id="CHEBI:30616"/>
        <dbReference type="ChEBI" id="CHEBI:61977"/>
        <dbReference type="ChEBI" id="CHEBI:456216"/>
        <dbReference type="EC" id="2.7.11.1"/>
    </reaction>
</comment>
<dbReference type="AlphaFoldDB" id="A0A8S1J8Z5"/>
<dbReference type="GO" id="GO:0004674">
    <property type="term" value="F:protein serine/threonine kinase activity"/>
    <property type="evidence" value="ECO:0007669"/>
    <property type="project" value="UniProtKB-KW"/>
</dbReference>
<keyword evidence="5" id="KW-0418">Kinase</keyword>
<reference evidence="11" key="1">
    <citation type="submission" date="2020-12" db="EMBL/GenBank/DDBJ databases">
        <authorList>
            <person name="Iha C."/>
        </authorList>
    </citation>
    <scope>NUCLEOTIDE SEQUENCE</scope>
</reference>
<evidence type="ECO:0000256" key="4">
    <source>
        <dbReference type="ARBA" id="ARBA00022741"/>
    </source>
</evidence>
<evidence type="ECO:0000256" key="2">
    <source>
        <dbReference type="ARBA" id="ARBA00022527"/>
    </source>
</evidence>
<dbReference type="InterPro" id="IPR011009">
    <property type="entry name" value="Kinase-like_dom_sf"/>
</dbReference>
<gene>
    <name evidence="11" type="ORF">OSTQU699_LOCUS8085</name>
</gene>
<dbReference type="GO" id="GO:0005524">
    <property type="term" value="F:ATP binding"/>
    <property type="evidence" value="ECO:0007669"/>
    <property type="project" value="UniProtKB-UniRule"/>
</dbReference>
<sequence length="306" mass="34588">MPVPLPEHYTFVRDLGEGTYGTVVLARDDRRSHTDNPFVAIKVIDTRQVQHKYIRQEVSVHKSARHKHIVHVHEKVEMEDDFVALVMDYVRGGDLFAYVSKRRCLPEHQARWIFQQLMYAVLYLHESVGAAHRDIKPENILIDDSDADFPSIYLTDFGFAKYSGVNPTISNVGTPTYLAPEVFHRRDKSATAYNGQMADIWSCGVCLFVMIYGIYPQLTNAGPGRDPQYVVDLDGIQCSLYESVRVGGVSKRVSEGAMRLIRGMMAPNPASRATLADIWRDPWFLKDIPKDVGRALPRGTAAFSSR</sequence>
<evidence type="ECO:0000313" key="12">
    <source>
        <dbReference type="Proteomes" id="UP000708148"/>
    </source>
</evidence>
<keyword evidence="4 9" id="KW-0547">Nucleotide-binding</keyword>
<comment type="caution">
    <text evidence="11">The sequence shown here is derived from an EMBL/GenBank/DDBJ whole genome shotgun (WGS) entry which is preliminary data.</text>
</comment>
<organism evidence="11 12">
    <name type="scientific">Ostreobium quekettii</name>
    <dbReference type="NCBI Taxonomy" id="121088"/>
    <lineage>
        <taxon>Eukaryota</taxon>
        <taxon>Viridiplantae</taxon>
        <taxon>Chlorophyta</taxon>
        <taxon>core chlorophytes</taxon>
        <taxon>Ulvophyceae</taxon>
        <taxon>TCBD clade</taxon>
        <taxon>Bryopsidales</taxon>
        <taxon>Ostreobineae</taxon>
        <taxon>Ostreobiaceae</taxon>
        <taxon>Ostreobium</taxon>
    </lineage>
</organism>
<dbReference type="PANTHER" id="PTHR43895:SF32">
    <property type="entry name" value="SERINE_THREONINE-PROTEIN KINASE CHK1"/>
    <property type="match status" value="1"/>
</dbReference>
<comment type="catalytic activity">
    <reaction evidence="8">
        <text>L-seryl-[protein] + ATP = O-phospho-L-seryl-[protein] + ADP + H(+)</text>
        <dbReference type="Rhea" id="RHEA:17989"/>
        <dbReference type="Rhea" id="RHEA-COMP:9863"/>
        <dbReference type="Rhea" id="RHEA-COMP:11604"/>
        <dbReference type="ChEBI" id="CHEBI:15378"/>
        <dbReference type="ChEBI" id="CHEBI:29999"/>
        <dbReference type="ChEBI" id="CHEBI:30616"/>
        <dbReference type="ChEBI" id="CHEBI:83421"/>
        <dbReference type="ChEBI" id="CHEBI:456216"/>
        <dbReference type="EC" id="2.7.11.1"/>
    </reaction>
</comment>
<dbReference type="PANTHER" id="PTHR43895">
    <property type="entry name" value="CALCIUM/CALMODULIN-DEPENDENT PROTEIN KINASE KINASE-RELATED"/>
    <property type="match status" value="1"/>
</dbReference>
<feature type="binding site" evidence="9">
    <location>
        <position position="42"/>
    </location>
    <ligand>
        <name>ATP</name>
        <dbReference type="ChEBI" id="CHEBI:30616"/>
    </ligand>
</feature>
<name>A0A8S1J8Z5_9CHLO</name>
<evidence type="ECO:0000256" key="8">
    <source>
        <dbReference type="ARBA" id="ARBA00048679"/>
    </source>
</evidence>
<dbReference type="GO" id="GO:0007165">
    <property type="term" value="P:signal transduction"/>
    <property type="evidence" value="ECO:0007669"/>
    <property type="project" value="TreeGrafter"/>
</dbReference>
<accession>A0A8S1J8Z5</accession>
<evidence type="ECO:0000256" key="7">
    <source>
        <dbReference type="ARBA" id="ARBA00047899"/>
    </source>
</evidence>
<evidence type="ECO:0000259" key="10">
    <source>
        <dbReference type="PROSITE" id="PS50011"/>
    </source>
</evidence>
<dbReference type="SMART" id="SM00220">
    <property type="entry name" value="S_TKc"/>
    <property type="match status" value="1"/>
</dbReference>
<dbReference type="Proteomes" id="UP000708148">
    <property type="component" value="Unassembled WGS sequence"/>
</dbReference>
<dbReference type="InterPro" id="IPR000719">
    <property type="entry name" value="Prot_kinase_dom"/>
</dbReference>
<evidence type="ECO:0000256" key="6">
    <source>
        <dbReference type="ARBA" id="ARBA00022840"/>
    </source>
</evidence>